<dbReference type="Proteomes" id="UP000030759">
    <property type="component" value="Unassembled WGS sequence"/>
</dbReference>
<dbReference type="AlphaFoldDB" id="A0A061I5P5"/>
<protein>
    <submittedName>
        <fullName evidence="1">Uncharacterized protein</fullName>
    </submittedName>
</protein>
<organism evidence="1 2">
    <name type="scientific">Cricetulus griseus</name>
    <name type="common">Chinese hamster</name>
    <name type="synonym">Cricetulus barabensis griseus</name>
    <dbReference type="NCBI Taxonomy" id="10029"/>
    <lineage>
        <taxon>Eukaryota</taxon>
        <taxon>Metazoa</taxon>
        <taxon>Chordata</taxon>
        <taxon>Craniata</taxon>
        <taxon>Vertebrata</taxon>
        <taxon>Euteleostomi</taxon>
        <taxon>Mammalia</taxon>
        <taxon>Eutheria</taxon>
        <taxon>Euarchontoglires</taxon>
        <taxon>Glires</taxon>
        <taxon>Rodentia</taxon>
        <taxon>Myomorpha</taxon>
        <taxon>Muroidea</taxon>
        <taxon>Cricetidae</taxon>
        <taxon>Cricetinae</taxon>
        <taxon>Cricetulus</taxon>
    </lineage>
</organism>
<evidence type="ECO:0000313" key="1">
    <source>
        <dbReference type="EMBL" id="ERE74786.1"/>
    </source>
</evidence>
<name>A0A061I5P5_CRIGR</name>
<evidence type="ECO:0000313" key="2">
    <source>
        <dbReference type="Proteomes" id="UP000030759"/>
    </source>
</evidence>
<sequence length="165" mass="18450">MACEYFYLADVKGERGEKFSSRCGLKHSMSPKGRHERDLPRCQCHLGIQSVPNRIWHLTFYPLLINTLESLVTPGKKPPQCKRDSSGLRCLRPISPGHEVFNAKVWHVQGHMAQSDRAMGNNKLAAKKSTEEDGGTGIVQNSLLARETKRATSSHRFFHAPAGNL</sequence>
<reference evidence="2" key="1">
    <citation type="journal article" date="2013" name="Nat. Biotechnol.">
        <title>Chinese hamster genome sequenced from sorted chromosomes.</title>
        <authorList>
            <person name="Brinkrolf K."/>
            <person name="Rupp O."/>
            <person name="Laux H."/>
            <person name="Kollin F."/>
            <person name="Ernst W."/>
            <person name="Linke B."/>
            <person name="Kofler R."/>
            <person name="Romand S."/>
            <person name="Hesse F."/>
            <person name="Budach W.E."/>
            <person name="Galosy S."/>
            <person name="Muller D."/>
            <person name="Noll T."/>
            <person name="Wienberg J."/>
            <person name="Jostock T."/>
            <person name="Leonard M."/>
            <person name="Grillari J."/>
            <person name="Tauch A."/>
            <person name="Goesmann A."/>
            <person name="Helk B."/>
            <person name="Mott J.E."/>
            <person name="Puhler A."/>
            <person name="Borth N."/>
        </authorList>
    </citation>
    <scope>NUCLEOTIDE SEQUENCE [LARGE SCALE GENOMIC DNA]</scope>
    <source>
        <strain evidence="2">17A/GY</strain>
    </source>
</reference>
<gene>
    <name evidence="1" type="ORF">H671_4g13163</name>
</gene>
<proteinExistence type="predicted"/>
<accession>A0A061I5P5</accession>
<dbReference type="EMBL" id="KE675763">
    <property type="protein sequence ID" value="ERE74786.1"/>
    <property type="molecule type" value="Genomic_DNA"/>
</dbReference>